<evidence type="ECO:0000313" key="4">
    <source>
        <dbReference type="EMBL" id="GAO47478.1"/>
    </source>
</evidence>
<gene>
    <name evidence="4" type="ORF">G7K_1685-t1</name>
</gene>
<dbReference type="Proteomes" id="UP000033140">
    <property type="component" value="Unassembled WGS sequence"/>
</dbReference>
<evidence type="ECO:0000256" key="3">
    <source>
        <dbReference type="SAM" id="Coils"/>
    </source>
</evidence>
<reference evidence="4 5" key="2">
    <citation type="journal article" date="2014" name="J. Gen. Appl. Microbiol.">
        <title>The early diverging ascomycetous budding yeast Saitoella complicata has three histone deacetylases belonging to the Clr6, Hos2, and Rpd3 lineages.</title>
        <authorList>
            <person name="Nishida H."/>
            <person name="Matsumoto T."/>
            <person name="Kondo S."/>
            <person name="Hamamoto M."/>
            <person name="Yoshikawa H."/>
        </authorList>
    </citation>
    <scope>NUCLEOTIDE SEQUENCE [LARGE SCALE GENOMIC DNA]</scope>
    <source>
        <strain evidence="4 5">NRRL Y-17804</strain>
    </source>
</reference>
<keyword evidence="2 3" id="KW-0175">Coiled coil</keyword>
<dbReference type="OMA" id="HLWAVVQ"/>
<dbReference type="EMBL" id="BACD03000009">
    <property type="protein sequence ID" value="GAO47478.1"/>
    <property type="molecule type" value="Genomic_DNA"/>
</dbReference>
<dbReference type="Pfam" id="PF05769">
    <property type="entry name" value="SIKE"/>
    <property type="match status" value="1"/>
</dbReference>
<dbReference type="AlphaFoldDB" id="A0A0E9NCF4"/>
<protein>
    <submittedName>
        <fullName evidence="4">Uncharacterized protein</fullName>
    </submittedName>
</protein>
<dbReference type="STRING" id="698492.A0A0E9NCF4"/>
<proteinExistence type="inferred from homology"/>
<reference evidence="4 5" key="3">
    <citation type="journal article" date="2015" name="Genome Announc.">
        <title>Draft Genome Sequence of the Archiascomycetous Yeast Saitoella complicata.</title>
        <authorList>
            <person name="Yamauchi K."/>
            <person name="Kondo S."/>
            <person name="Hamamoto M."/>
            <person name="Takahashi Y."/>
            <person name="Ogura Y."/>
            <person name="Hayashi T."/>
            <person name="Nishida H."/>
        </authorList>
    </citation>
    <scope>NUCLEOTIDE SEQUENCE [LARGE SCALE GENOMIC DNA]</scope>
    <source>
        <strain evidence="4 5">NRRL Y-17804</strain>
    </source>
</reference>
<evidence type="ECO:0000256" key="1">
    <source>
        <dbReference type="ARBA" id="ARBA00005537"/>
    </source>
</evidence>
<keyword evidence="5" id="KW-1185">Reference proteome</keyword>
<reference evidence="4 5" key="1">
    <citation type="journal article" date="2011" name="J. Gen. Appl. Microbiol.">
        <title>Draft genome sequencing of the enigmatic yeast Saitoella complicata.</title>
        <authorList>
            <person name="Nishida H."/>
            <person name="Hamamoto M."/>
            <person name="Sugiyama J."/>
        </authorList>
    </citation>
    <scope>NUCLEOTIDE SEQUENCE [LARGE SCALE GENOMIC DNA]</scope>
    <source>
        <strain evidence="4 5">NRRL Y-17804</strain>
    </source>
</reference>
<comment type="similarity">
    <text evidence="1">Belongs to the SIKE family.</text>
</comment>
<accession>A0A0E9NCF4</accession>
<evidence type="ECO:0000256" key="2">
    <source>
        <dbReference type="ARBA" id="ARBA00023054"/>
    </source>
</evidence>
<dbReference type="PANTHER" id="PTHR39472:SF1">
    <property type="entry name" value="EXPRESSED PROTEIN"/>
    <property type="match status" value="1"/>
</dbReference>
<comment type="caution">
    <text evidence="4">The sequence shown here is derived from an EMBL/GenBank/DDBJ whole genome shotgun (WGS) entry which is preliminary data.</text>
</comment>
<name>A0A0E9NCF4_SAICN</name>
<feature type="coiled-coil region" evidence="3">
    <location>
        <begin position="128"/>
        <end position="155"/>
    </location>
</feature>
<feature type="coiled-coil region" evidence="3">
    <location>
        <begin position="71"/>
        <end position="98"/>
    </location>
</feature>
<sequence>MVSAVSNDNSLQRLYALVGELGEQLAANREATAMLRAEADALRSELADPATTNGHVFPGVNGVEGAEPQDNGELVRERTVLQQENRTLRKENDDLLRLAGQYETGMEIMVAKLREYAHNANETILGLHRDYREQLAKARQENTEFQQQAMQDQERISAIGNMLRHAYAEETRVDPDIVIETLQVENMGLREILGFVGDDGQF</sequence>
<dbReference type="RefSeq" id="XP_019023786.1">
    <property type="nucleotide sequence ID" value="XM_019166106.1"/>
</dbReference>
<evidence type="ECO:0000313" key="5">
    <source>
        <dbReference type="Proteomes" id="UP000033140"/>
    </source>
</evidence>
<dbReference type="OrthoDB" id="21214at2759"/>
<dbReference type="PANTHER" id="PTHR39472">
    <property type="entry name" value="EXPRESSED PROTEIN"/>
    <property type="match status" value="1"/>
</dbReference>
<organism evidence="4 5">
    <name type="scientific">Saitoella complicata (strain BCRC 22490 / CBS 7301 / JCM 7358 / NBRC 10748 / NRRL Y-17804)</name>
    <dbReference type="NCBI Taxonomy" id="698492"/>
    <lineage>
        <taxon>Eukaryota</taxon>
        <taxon>Fungi</taxon>
        <taxon>Dikarya</taxon>
        <taxon>Ascomycota</taxon>
        <taxon>Taphrinomycotina</taxon>
        <taxon>Taphrinomycotina incertae sedis</taxon>
        <taxon>Saitoella</taxon>
    </lineage>
</organism>
<dbReference type="InterPro" id="IPR008555">
    <property type="entry name" value="SIKE"/>
</dbReference>